<dbReference type="GO" id="GO:0055070">
    <property type="term" value="P:copper ion homeostasis"/>
    <property type="evidence" value="ECO:0007669"/>
    <property type="project" value="InterPro"/>
</dbReference>
<keyword evidence="4" id="KW-1185">Reference proteome</keyword>
<evidence type="ECO:0000313" key="3">
    <source>
        <dbReference type="EMBL" id="QDP97300.1"/>
    </source>
</evidence>
<dbReference type="Proteomes" id="UP000319263">
    <property type="component" value="Chromosome"/>
</dbReference>
<accession>A0A516Q1J8</accession>
<dbReference type="EMBL" id="CP041692">
    <property type="protein sequence ID" value="QDP97300.1"/>
    <property type="molecule type" value="Genomic_DNA"/>
</dbReference>
<organism evidence="3 4">
    <name type="scientific">Microlunatus elymi</name>
    <dbReference type="NCBI Taxonomy" id="2596828"/>
    <lineage>
        <taxon>Bacteria</taxon>
        <taxon>Bacillati</taxon>
        <taxon>Actinomycetota</taxon>
        <taxon>Actinomycetes</taxon>
        <taxon>Propionibacteriales</taxon>
        <taxon>Propionibacteriaceae</taxon>
        <taxon>Microlunatus</taxon>
    </lineage>
</organism>
<feature type="coiled-coil region" evidence="1">
    <location>
        <begin position="34"/>
        <end position="61"/>
    </location>
</feature>
<sequence length="305" mass="31910">MINFRYHIVSLMAVFLALAVGITMGVTLVSGEANKGLAAQAEQDRKQVQTYREQLAQTKELDKYRDAYAAQVGTQLTAGMLAGSSVALISMPNAPGATVSDLKQAIKDAGGTVASTTSVSADVFDPEKSDQVKKVIEPYSKEYSADDSLAAQVGTLVGRAVLAPQSGVTDQQAKEIGDTLNGQLIKLDRSDDQTAQLAIVVTAAASDPPIDGQRLERHVQFDLALDSRAAGTVIAGPNSTGTDGTDVATVRTDPDSRTVLSTVDVADLRSGVTTVIMAGREQLDGHQGHYGASNADSPAPELPVR</sequence>
<dbReference type="KEGG" id="mik:FOE78_16450"/>
<proteinExistence type="predicted"/>
<dbReference type="Pfam" id="PF11382">
    <property type="entry name" value="MctB"/>
    <property type="match status" value="1"/>
</dbReference>
<dbReference type="RefSeq" id="WP_143987261.1">
    <property type="nucleotide sequence ID" value="NZ_CP041692.1"/>
</dbReference>
<dbReference type="AlphaFoldDB" id="A0A516Q1J8"/>
<dbReference type="GO" id="GO:0016020">
    <property type="term" value="C:membrane"/>
    <property type="evidence" value="ECO:0007669"/>
    <property type="project" value="InterPro"/>
</dbReference>
<evidence type="ECO:0000256" key="2">
    <source>
        <dbReference type="SAM" id="MobiDB-lite"/>
    </source>
</evidence>
<reference evidence="3 4" key="1">
    <citation type="submission" date="2019-07" db="EMBL/GenBank/DDBJ databases">
        <title>Microlunatus dokdonensis sp. nov. isolated from the rhizospheric soil of the wild plant Elymus tsukushiensis.</title>
        <authorList>
            <person name="Ghim S.-Y."/>
            <person name="Hwang Y.-J."/>
            <person name="Son J.-S."/>
            <person name="Shin J.-H."/>
        </authorList>
    </citation>
    <scope>NUCLEOTIDE SEQUENCE [LARGE SCALE GENOMIC DNA]</scope>
    <source>
        <strain evidence="3 4">KUDC0627</strain>
    </source>
</reference>
<feature type="region of interest" description="Disordered" evidence="2">
    <location>
        <begin position="284"/>
        <end position="305"/>
    </location>
</feature>
<keyword evidence="1" id="KW-0175">Coiled coil</keyword>
<dbReference type="InterPro" id="IPR021522">
    <property type="entry name" value="MctB"/>
</dbReference>
<name>A0A516Q1J8_9ACTN</name>
<gene>
    <name evidence="3" type="ORF">FOE78_16450</name>
</gene>
<evidence type="ECO:0000256" key="1">
    <source>
        <dbReference type="SAM" id="Coils"/>
    </source>
</evidence>
<dbReference type="OrthoDB" id="4350157at2"/>
<evidence type="ECO:0000313" key="4">
    <source>
        <dbReference type="Proteomes" id="UP000319263"/>
    </source>
</evidence>
<protein>
    <submittedName>
        <fullName evidence="3">Copper transporter</fullName>
    </submittedName>
</protein>